<accession>A0ABS4SGV5</accession>
<name>A0ABS4SGV5_9PROT</name>
<gene>
    <name evidence="1" type="ORF">J2851_001546</name>
</gene>
<sequence length="176" mass="18605">MSKGTLDHETLQAVGVLKRAVEQARVTGVLEFRLLVAALERTLESRSVRELDEAKRVFDTLDGEIRARVVEYANEAARAEAGIHGARGPVPVAEPEAKRTALRKAVRSATGFLAALNGARGGAQASVEATNPGGAPDSRVTAKSRLLAAVEERRENDLTAARLLSGGPLSPASWTS</sequence>
<evidence type="ECO:0000313" key="2">
    <source>
        <dbReference type="Proteomes" id="UP000781958"/>
    </source>
</evidence>
<organism evidence="1 2">
    <name type="scientific">Azospirillum rugosum</name>
    <dbReference type="NCBI Taxonomy" id="416170"/>
    <lineage>
        <taxon>Bacteria</taxon>
        <taxon>Pseudomonadati</taxon>
        <taxon>Pseudomonadota</taxon>
        <taxon>Alphaproteobacteria</taxon>
        <taxon>Rhodospirillales</taxon>
        <taxon>Azospirillaceae</taxon>
        <taxon>Azospirillum</taxon>
    </lineage>
</organism>
<reference evidence="1 2" key="1">
    <citation type="submission" date="2021-03" db="EMBL/GenBank/DDBJ databases">
        <title>Genomic Encyclopedia of Type Strains, Phase III (KMG-III): the genomes of soil and plant-associated and newly described type strains.</title>
        <authorList>
            <person name="Whitman W."/>
        </authorList>
    </citation>
    <scope>NUCLEOTIDE SEQUENCE [LARGE SCALE GENOMIC DNA]</scope>
    <source>
        <strain evidence="1 2">IMMIB AFH-6</strain>
    </source>
</reference>
<dbReference type="Proteomes" id="UP000781958">
    <property type="component" value="Unassembled WGS sequence"/>
</dbReference>
<evidence type="ECO:0000313" key="1">
    <source>
        <dbReference type="EMBL" id="MBP2291797.1"/>
    </source>
</evidence>
<proteinExistence type="predicted"/>
<keyword evidence="2" id="KW-1185">Reference proteome</keyword>
<protein>
    <submittedName>
        <fullName evidence="1">Uncharacterized protein</fullName>
    </submittedName>
</protein>
<dbReference type="EMBL" id="JAGINP010000004">
    <property type="protein sequence ID" value="MBP2291797.1"/>
    <property type="molecule type" value="Genomic_DNA"/>
</dbReference>
<dbReference type="RefSeq" id="WP_209765399.1">
    <property type="nucleotide sequence ID" value="NZ_JAGINP010000004.1"/>
</dbReference>
<comment type="caution">
    <text evidence="1">The sequence shown here is derived from an EMBL/GenBank/DDBJ whole genome shotgun (WGS) entry which is preliminary data.</text>
</comment>